<evidence type="ECO:0000313" key="13">
    <source>
        <dbReference type="EMBL" id="KAG5656191.1"/>
    </source>
</evidence>
<dbReference type="FunFam" id="1.10.560.10:FF:000058">
    <property type="entry name" value="T-complex protein 1 subunit zeta"/>
    <property type="match status" value="1"/>
</dbReference>
<keyword evidence="14" id="KW-1185">Reference proteome</keyword>
<evidence type="ECO:0000256" key="10">
    <source>
        <dbReference type="SAM" id="MobiDB-lite"/>
    </source>
</evidence>
<proteinExistence type="inferred from homology"/>
<dbReference type="SUPFAM" id="SSF52029">
    <property type="entry name" value="GroEL apical domain-like"/>
    <property type="match status" value="1"/>
</dbReference>
<evidence type="ECO:0000256" key="5">
    <source>
        <dbReference type="ARBA" id="ARBA00022840"/>
    </source>
</evidence>
<feature type="compositionally biased region" description="Low complexity" evidence="10">
    <location>
        <begin position="1857"/>
        <end position="1877"/>
    </location>
</feature>
<dbReference type="InterPro" id="IPR027413">
    <property type="entry name" value="GROEL-like_equatorial_sf"/>
</dbReference>
<dbReference type="InterPro" id="IPR007320">
    <property type="entry name" value="PDCD2_C"/>
</dbReference>
<keyword evidence="6 9" id="KW-0143">Chaperone</keyword>
<dbReference type="PROSITE" id="PS00751">
    <property type="entry name" value="TCP1_2"/>
    <property type="match status" value="1"/>
</dbReference>
<evidence type="ECO:0000256" key="4">
    <source>
        <dbReference type="ARBA" id="ARBA00022741"/>
    </source>
</evidence>
<dbReference type="InterPro" id="IPR027410">
    <property type="entry name" value="TCP-1-like_intermed_sf"/>
</dbReference>
<feature type="domain" description="DUF4470" evidence="12">
    <location>
        <begin position="16"/>
        <end position="54"/>
    </location>
</feature>
<organism evidence="13 14">
    <name type="scientific">Fusarium avenaceum</name>
    <dbReference type="NCBI Taxonomy" id="40199"/>
    <lineage>
        <taxon>Eukaryota</taxon>
        <taxon>Fungi</taxon>
        <taxon>Dikarya</taxon>
        <taxon>Ascomycota</taxon>
        <taxon>Pezizomycotina</taxon>
        <taxon>Sordariomycetes</taxon>
        <taxon>Hypocreomycetidae</taxon>
        <taxon>Hypocreales</taxon>
        <taxon>Nectriaceae</taxon>
        <taxon>Fusarium</taxon>
        <taxon>Fusarium tricinctum species complex</taxon>
    </lineage>
</organism>
<dbReference type="InterPro" id="IPR002423">
    <property type="entry name" value="Cpn60/GroEL/TCP-1"/>
</dbReference>
<dbReference type="Proteomes" id="UP000782241">
    <property type="component" value="Unassembled WGS sequence"/>
</dbReference>
<keyword evidence="3" id="KW-0963">Cytoplasm</keyword>
<name>A0A9P7KR82_9HYPO</name>
<comment type="subcellular location">
    <subcellularLocation>
        <location evidence="1">Cytoplasm</location>
    </subcellularLocation>
</comment>
<dbReference type="GO" id="GO:0140662">
    <property type="term" value="F:ATP-dependent protein folding chaperone"/>
    <property type="evidence" value="ECO:0007669"/>
    <property type="project" value="InterPro"/>
</dbReference>
<evidence type="ECO:0000256" key="3">
    <source>
        <dbReference type="ARBA" id="ARBA00022490"/>
    </source>
</evidence>
<feature type="domain" description="Programmed cell death protein 2 C-terminal" evidence="11">
    <location>
        <begin position="1980"/>
        <end position="2093"/>
    </location>
</feature>
<reference evidence="13" key="1">
    <citation type="submission" date="2021-04" db="EMBL/GenBank/DDBJ databases">
        <title>Draft genome of Fusarium avenaceum strain F156N33, isolated from an atmospheric sample in Virginia.</title>
        <authorList>
            <person name="Yang S."/>
            <person name="Vinatzer B.A."/>
            <person name="Coleman J."/>
        </authorList>
    </citation>
    <scope>NUCLEOTIDE SEQUENCE</scope>
    <source>
        <strain evidence="13">F156N33</strain>
    </source>
</reference>
<dbReference type="PROSITE" id="PS00750">
    <property type="entry name" value="TCP1_1"/>
    <property type="match status" value="1"/>
</dbReference>
<dbReference type="Pfam" id="PF14737">
    <property type="entry name" value="DUF4470"/>
    <property type="match status" value="1"/>
</dbReference>
<dbReference type="SUPFAM" id="SSF54849">
    <property type="entry name" value="GroEL-intermediate domain like"/>
    <property type="match status" value="1"/>
</dbReference>
<dbReference type="InterPro" id="IPR017998">
    <property type="entry name" value="Chaperone_TCP-1"/>
</dbReference>
<comment type="similarity">
    <text evidence="2 9">Belongs to the TCP-1 chaperonin family.</text>
</comment>
<protein>
    <recommendedName>
        <fullName evidence="7">T-complex protein 1 subunit zeta</fullName>
    </recommendedName>
    <alternativeName>
        <fullName evidence="8">CCT-zeta</fullName>
    </alternativeName>
</protein>
<comment type="caution">
    <text evidence="13">The sequence shown here is derived from an EMBL/GenBank/DDBJ whole genome shotgun (WGS) entry which is preliminary data.</text>
</comment>
<gene>
    <name evidence="13" type="ORF">KAF25_009067</name>
</gene>
<evidence type="ECO:0000256" key="7">
    <source>
        <dbReference type="ARBA" id="ARBA00039582"/>
    </source>
</evidence>
<dbReference type="InterPro" id="IPR012722">
    <property type="entry name" value="Chap_CCT_zeta"/>
</dbReference>
<dbReference type="Gene3D" id="1.10.560.10">
    <property type="entry name" value="GroEL-like equatorial domain"/>
    <property type="match status" value="1"/>
</dbReference>
<dbReference type="GO" id="GO:0016887">
    <property type="term" value="F:ATP hydrolysis activity"/>
    <property type="evidence" value="ECO:0007669"/>
    <property type="project" value="InterPro"/>
</dbReference>
<dbReference type="NCBIfam" id="TIGR02347">
    <property type="entry name" value="chap_CCT_zeta"/>
    <property type="match status" value="1"/>
</dbReference>
<dbReference type="SUPFAM" id="SSF48592">
    <property type="entry name" value="GroEL equatorial domain-like"/>
    <property type="match status" value="1"/>
</dbReference>
<evidence type="ECO:0000313" key="14">
    <source>
        <dbReference type="Proteomes" id="UP000782241"/>
    </source>
</evidence>
<sequence>MLTSTVAVKTGFLYAAGNTPATSLTKSVPQGQDVDILSLGCGDLRNILYTTYLEKGLPRNAFFLTFLLGEACRLSSEQLWNVYYHLFVDEETASAVSETATKLINVSKSLDDWNTSSYGKYLRFCDADTLSDIRRVWMSIRTATVKSQSSSYMETFQRNVQPSRDCREERFQGDTNLTAMRSAAPLSLQAGPVLLEASEQYWKDGTVTPRKAEDKLPNPLLASLLSEDSLLHYGSDPVLGFHLATAYATLLDGSPLESKEPMQGFAASSAAKIQFNEWISAFKSLKDNIVIRFAVTDALTLCHSFQTAHATGKSANLYRRTWDSRPLTLDSKSYGKGGSGPSSFDAIDTSNLCDHIGALNILVAAGPLLKDEPWSSLFTELLIKPEGSRKNALEKLLCGHAPTISLLLGFSPVQYWTNAKVESHVDEIFIGLMNETKGETQTRNRLAWKRDNQFSSQARHGKLHIDSKQLIKLLSPLYDYMFEAENISKAEEGHQRAMSYSHFIRTSFAAMLKIVMNRVATEWSNMCSSLIDTIAQDHRFFLASNGMQDLCLQLHLHGVNTEPWLIQESRSIPENGGFNRWKSLPPVVAITVVVPRQAVNRLYKHKNQGAKLASPPLVGSVRSSQGATEAWQNMFGDVQIAFGNVETKKMPNEDEFEVTIQRDRDGWAGDSPLIASFYVPTSTLQNEPNSALVGLCVPPTGQNSLVFGPILGMTMTVFETRTADNSNVFVTKHLPGQNAYPLLCSAVKPLENSVNQGQEDKATKILLEITPSESFITAITGHLDINSKKGKAFLKDKVPIEFHQRNPFTIDIVFGDNQYTCPLKFPVPVTKDGLKSRVARTTGYIELVAPLAQPGSSPGLLDFLYPSAISTSGIPATLNITHLNLDNLPVLDLESKDRNRWMTTLTSLQFSAREKHLRNTRDENDISHDPVVNFKESVFTMFMLASGLQGGQTGLFAISHPKRGGIHMLIFVSAIRIDGDAASIVLDAAVIPFTMELVTSGRMQSFLLILRELECGSIDVDDGELDLWKKALPSMVERCRTWSHSKSCEYKKKGATIPLSLKDSEQVLCSCGNGNLPEDFISLPEWENAAPNAVRLAISPTYAIPFNEEVIDPAEIPSMGNPVTRIERCRSCGKPEGQAGVTLKNLRAYTRSTIMSAAQLLNPKAESRRRGEALKVNISAGEGLQDVLKSNLGPLGTIKMLVDGAGQIKLTKDGNVLLREMQIQNPTAVMIARAATAQDDICGDGTTSVVMLVGELLKQADRYISEGLHPRIITDGFEVAKIEALKFLDGFKLAKEVDRELLLSVARTSLATKLNSTLAANLTPDIVDAVLAIYEAPAKPDLHMVEIMKMQHRTAADTRLIRGLALDHGARHPDMPKRLENCYILTLNVSLEYEKTEINSSFFYSSAEQRDKLVESERRFVDAKLKKIVELKKELCGNDGTKNFVVINQKGIDPLSLDVLAKNNILALRRAKRRNMERLQLVCGGTAQNSVDDLSEEVLGWAGLVYEQTLGEEKFTFVEEVKDPKSVTLMIKGPNAHTIAQVTDAVRDGLRSVYNMIVDKSVVPGAGAFQVACASHLKSDAFGKSVKGKAKWGVSAFADALLIIPKTLAANAGLDIQDALADLQDEYADGNIVGLNLETGEPMDPELEGVFDSYRVLRNCIASSSSIASNLLLCDELLKARQMGRAGGPGPAINPIDISIMASYDSDSSEGEFEETNVLLGYASKEADEDTVSKLGGCPDWLDENAPSTAHARCKVCKDLMALILQLNGELPERFPEHERRIYVFACRRPTCRRKEGSIRALRGVRVWKEEAPKEQKEVKKVDEEKPKNDGPGLGETLFGSKGLGGASGTNPFGNANPFSSSGNPFSSGSGNPFSSSTSQSKAEPEPAKPTSPEPEASLTKTFAESLNIKDIPATPPPASEPWPAEDAQAQAYPTLYLADADFETLDPKPNTVPTNARLEDADAAEPSILDREAFESAMDATFQKFADRLAQNPEQVIRYEFAGTPLLYSKKGAVSDAVNNGAIPRCPNCTARRVFEVQLTPNAIAELEADDMSLEGMEWGTIIVGVCEKDCSPRGTPLGQAGYQEEWTGVQWEELSKGN</sequence>
<feature type="region of interest" description="Disordered" evidence="10">
    <location>
        <begin position="1810"/>
        <end position="1899"/>
    </location>
</feature>
<evidence type="ECO:0000259" key="12">
    <source>
        <dbReference type="Pfam" id="PF14737"/>
    </source>
</evidence>
<dbReference type="Pfam" id="PF00118">
    <property type="entry name" value="Cpn60_TCP1"/>
    <property type="match status" value="1"/>
</dbReference>
<evidence type="ECO:0000256" key="1">
    <source>
        <dbReference type="ARBA" id="ARBA00004496"/>
    </source>
</evidence>
<dbReference type="GO" id="GO:0051082">
    <property type="term" value="F:unfolded protein binding"/>
    <property type="evidence" value="ECO:0007669"/>
    <property type="project" value="InterPro"/>
</dbReference>
<dbReference type="CDD" id="cd03342">
    <property type="entry name" value="TCP1_zeta"/>
    <property type="match status" value="1"/>
</dbReference>
<dbReference type="Gene3D" id="3.50.7.10">
    <property type="entry name" value="GroEL"/>
    <property type="match status" value="1"/>
</dbReference>
<dbReference type="GO" id="GO:0005832">
    <property type="term" value="C:chaperonin-containing T-complex"/>
    <property type="evidence" value="ECO:0007669"/>
    <property type="project" value="UniProtKB-ARBA"/>
</dbReference>
<dbReference type="PANTHER" id="PTHR11353">
    <property type="entry name" value="CHAPERONIN"/>
    <property type="match status" value="1"/>
</dbReference>
<keyword evidence="4 9" id="KW-0547">Nucleotide-binding</keyword>
<dbReference type="Gene3D" id="3.30.260.10">
    <property type="entry name" value="TCP-1-like chaperonin intermediate domain"/>
    <property type="match status" value="1"/>
</dbReference>
<dbReference type="InterPro" id="IPR027974">
    <property type="entry name" value="DUF4470"/>
</dbReference>
<accession>A0A9P7KR82</accession>
<dbReference type="FunFam" id="3.50.7.10:FF:000004">
    <property type="entry name" value="T-complex protein 1 subunit zeta"/>
    <property type="match status" value="1"/>
</dbReference>
<evidence type="ECO:0000256" key="2">
    <source>
        <dbReference type="ARBA" id="ARBA00008020"/>
    </source>
</evidence>
<evidence type="ECO:0000256" key="6">
    <source>
        <dbReference type="ARBA" id="ARBA00023186"/>
    </source>
</evidence>
<dbReference type="PRINTS" id="PR00304">
    <property type="entry name" value="TCOMPLEXTCP1"/>
</dbReference>
<dbReference type="InterPro" id="IPR002194">
    <property type="entry name" value="Chaperonin_TCP-1_CS"/>
</dbReference>
<keyword evidence="5 9" id="KW-0067">ATP-binding</keyword>
<dbReference type="EMBL" id="JAGPUO010000023">
    <property type="protein sequence ID" value="KAG5656191.1"/>
    <property type="molecule type" value="Genomic_DNA"/>
</dbReference>
<feature type="compositionally biased region" description="Basic and acidic residues" evidence="10">
    <location>
        <begin position="1810"/>
        <end position="1829"/>
    </location>
</feature>
<dbReference type="GO" id="GO:0005524">
    <property type="term" value="F:ATP binding"/>
    <property type="evidence" value="ECO:0007669"/>
    <property type="project" value="UniProtKB-KW"/>
</dbReference>
<dbReference type="Pfam" id="PF04194">
    <property type="entry name" value="PDCD2_C"/>
    <property type="match status" value="1"/>
</dbReference>
<evidence type="ECO:0000256" key="8">
    <source>
        <dbReference type="ARBA" id="ARBA00044261"/>
    </source>
</evidence>
<dbReference type="InterPro" id="IPR027409">
    <property type="entry name" value="GroEL-like_apical_dom_sf"/>
</dbReference>
<evidence type="ECO:0000259" key="11">
    <source>
        <dbReference type="Pfam" id="PF04194"/>
    </source>
</evidence>
<evidence type="ECO:0000256" key="9">
    <source>
        <dbReference type="RuleBase" id="RU004187"/>
    </source>
</evidence>